<dbReference type="Proteomes" id="UP001157974">
    <property type="component" value="Unassembled WGS sequence"/>
</dbReference>
<dbReference type="AlphaFoldDB" id="A0AAV8UVR7"/>
<reference evidence="2 3" key="1">
    <citation type="journal article" date="2023" name="Nat. Commun.">
        <title>Origin of minicircular mitochondrial genomes in red algae.</title>
        <authorList>
            <person name="Lee Y."/>
            <person name="Cho C.H."/>
            <person name="Lee Y.M."/>
            <person name="Park S.I."/>
            <person name="Yang J.H."/>
            <person name="West J.A."/>
            <person name="Bhattacharya D."/>
            <person name="Yoon H.S."/>
        </authorList>
    </citation>
    <scope>NUCLEOTIDE SEQUENCE [LARGE SCALE GENOMIC DNA]</scope>
    <source>
        <strain evidence="2 3">CCMP1338</strain>
        <tissue evidence="2">Whole cell</tissue>
    </source>
</reference>
<protein>
    <recommendedName>
        <fullName evidence="4">Pentacotripeptide-repeat region of PRORP domain-containing protein</fullName>
    </recommendedName>
</protein>
<dbReference type="Pfam" id="PF13812">
    <property type="entry name" value="PPR_3"/>
    <property type="match status" value="2"/>
</dbReference>
<feature type="repeat" description="PPR" evidence="1">
    <location>
        <begin position="195"/>
        <end position="229"/>
    </location>
</feature>
<accession>A0AAV8UVR7</accession>
<name>A0AAV8UVR7_9RHOD</name>
<dbReference type="InterPro" id="IPR011990">
    <property type="entry name" value="TPR-like_helical_dom_sf"/>
</dbReference>
<evidence type="ECO:0008006" key="4">
    <source>
        <dbReference type="Google" id="ProtNLM"/>
    </source>
</evidence>
<dbReference type="NCBIfam" id="TIGR00756">
    <property type="entry name" value="PPR"/>
    <property type="match status" value="4"/>
</dbReference>
<feature type="repeat" description="PPR" evidence="1">
    <location>
        <begin position="230"/>
        <end position="264"/>
    </location>
</feature>
<dbReference type="PANTHER" id="PTHR46862:SF3">
    <property type="entry name" value="OS07G0661900 PROTEIN"/>
    <property type="match status" value="1"/>
</dbReference>
<keyword evidence="3" id="KW-1185">Reference proteome</keyword>
<comment type="caution">
    <text evidence="2">The sequence shown here is derived from an EMBL/GenBank/DDBJ whole genome shotgun (WGS) entry which is preliminary data.</text>
</comment>
<evidence type="ECO:0000256" key="1">
    <source>
        <dbReference type="PROSITE-ProRule" id="PRU00708"/>
    </source>
</evidence>
<feature type="repeat" description="PPR" evidence="1">
    <location>
        <begin position="265"/>
        <end position="299"/>
    </location>
</feature>
<dbReference type="InterPro" id="IPR002885">
    <property type="entry name" value="PPR_rpt"/>
</dbReference>
<gene>
    <name evidence="2" type="ORF">NDN08_001164</name>
</gene>
<sequence length="1250" mass="138585">MIRFRRPAFSLLPSRRYASGLTPRGVRKIFELEGANGVVAPFRSVLERTHSELYLDALRMCSKLALEKHGAVATVQLAEYAMTLGHFRNGEFAFQNLLRTLLSSQAEPVHLRQACELVERRKDLVMSKELASLQIQSLARTGLVNKSIDVLDENRDLVLDASTLESVLLNLRAGGTAEDIQRLRKILSEANFERGSVFFKSFIHSHVRAGQPNEAKNLLDEMKERGLNPGIEEYNALVRAYAELGDMEATEETLSGMKSAKMEPSSQTYNIIMSARLKRGELEEVERLYTKMVFSGVKTDLETMKVISKAKFDAGRGSEVPQLLTSFLKALPGSFDGDLAGILVEGFAEKREFEEAWKVVFEAQLQKIPLAEKSVDELARHLALSGDIERTERALKLLTQQSIHFPTEDTLTALAIAYMRTNNTASALRHVTTGRRRGFRRVGFLQIALETYARELKAAEAVTMLAQVKKLRPPSALEYGLVLRSLTENGLGQEAVKFLKDPQLQGREFSESLKFSEEAKDVLELCAGQLISLLTSRKNRTGVSEVLDFVRSKKLSLVDKANESLVRHHVEGGNLLDAVSTLESMSSVESDLCHLVLEALSSAGDLTGFRKCALILERTGVHWEERTFALLIDLFSRNGDPLSARNTFHSLVKSIPSAVSGRTGNSSLLRAFSGAGMEREALLQLNKMRSEAIVPEVGGYEALVQMYNRQGQRSRSKKIIELMLSDGFVPNPSTVDAFILAGNVETNANEAKAAFADLKSLRLGAHLATYNALLDTFARHAMVEEARSALAELEAVGLKPNSATYRHVIHACINARDRSTLRSLSRELPESKAVSALILQAMTRIEDYAAAADEVDARGIPADGQTLEHAFYSSVRAERNETAIRILQTFVQQPGSFDTRTHQSLVRVVAESRGSLRDALRAVSSKGIRVRQLRGSASSGVIVKQASGSVNADYSQTRGSSAVTEENKKMSEVQLMRKHWDREEYAEVVKVFQDTQGSQRRRLGRDSLRMLMESIIKVGTDDEVCAAIEQGHSRGLRFNAEAYRRLVTIRSSAGDGNTVEGAMAIMQEDSTFLNSRTFIEVLGNFLNRGMPSSAIRLFEVVNRNEVIGSESLNEGCRKLIEYSLQHGDEHAAQRSLKILAENRNADVEESTLLPLLKQSTDYADVARLQELLNHQTGDTKRSYSLLIRSLAEDGNVQAAGALLKKQGTVGVKSDHEALIAVRDAYRKHGEYRRSAMLEGRIRRDQIADLN</sequence>
<organism evidence="2 3">
    <name type="scientific">Rhodosorus marinus</name>
    <dbReference type="NCBI Taxonomy" id="101924"/>
    <lineage>
        <taxon>Eukaryota</taxon>
        <taxon>Rhodophyta</taxon>
        <taxon>Stylonematophyceae</taxon>
        <taxon>Stylonematales</taxon>
        <taxon>Stylonemataceae</taxon>
        <taxon>Rhodosorus</taxon>
    </lineage>
</organism>
<feature type="repeat" description="PPR" evidence="1">
    <location>
        <begin position="766"/>
        <end position="800"/>
    </location>
</feature>
<dbReference type="PANTHER" id="PTHR46862">
    <property type="entry name" value="OS07G0661900 PROTEIN"/>
    <property type="match status" value="1"/>
</dbReference>
<dbReference type="EMBL" id="JAMWBK010000005">
    <property type="protein sequence ID" value="KAJ8904646.1"/>
    <property type="molecule type" value="Genomic_DNA"/>
</dbReference>
<evidence type="ECO:0000313" key="2">
    <source>
        <dbReference type="EMBL" id="KAJ8904646.1"/>
    </source>
</evidence>
<evidence type="ECO:0000313" key="3">
    <source>
        <dbReference type="Proteomes" id="UP001157974"/>
    </source>
</evidence>
<dbReference type="Gene3D" id="1.25.40.10">
    <property type="entry name" value="Tetratricopeptide repeat domain"/>
    <property type="match status" value="6"/>
</dbReference>
<dbReference type="PROSITE" id="PS51375">
    <property type="entry name" value="PPR"/>
    <property type="match status" value="4"/>
</dbReference>
<proteinExistence type="predicted"/>